<proteinExistence type="predicted"/>
<dbReference type="EMBL" id="GBXM01094340">
    <property type="protein sequence ID" value="JAH14237.1"/>
    <property type="molecule type" value="Transcribed_RNA"/>
</dbReference>
<name>A0A0E9QCM2_ANGAN</name>
<organism evidence="1">
    <name type="scientific">Anguilla anguilla</name>
    <name type="common">European freshwater eel</name>
    <name type="synonym">Muraena anguilla</name>
    <dbReference type="NCBI Taxonomy" id="7936"/>
    <lineage>
        <taxon>Eukaryota</taxon>
        <taxon>Metazoa</taxon>
        <taxon>Chordata</taxon>
        <taxon>Craniata</taxon>
        <taxon>Vertebrata</taxon>
        <taxon>Euteleostomi</taxon>
        <taxon>Actinopterygii</taxon>
        <taxon>Neopterygii</taxon>
        <taxon>Teleostei</taxon>
        <taxon>Anguilliformes</taxon>
        <taxon>Anguillidae</taxon>
        <taxon>Anguilla</taxon>
    </lineage>
</organism>
<protein>
    <submittedName>
        <fullName evidence="1">Uncharacterized protein</fullName>
    </submittedName>
</protein>
<sequence>MIQSLSAQGVLILLPNLAQLELSLQGLGRC</sequence>
<reference evidence="1" key="2">
    <citation type="journal article" date="2015" name="Fish Shellfish Immunol.">
        <title>Early steps in the European eel (Anguilla anguilla)-Vibrio vulnificus interaction in the gills: Role of the RtxA13 toxin.</title>
        <authorList>
            <person name="Callol A."/>
            <person name="Pajuelo D."/>
            <person name="Ebbesson L."/>
            <person name="Teles M."/>
            <person name="MacKenzie S."/>
            <person name="Amaro C."/>
        </authorList>
    </citation>
    <scope>NUCLEOTIDE SEQUENCE</scope>
</reference>
<evidence type="ECO:0000313" key="1">
    <source>
        <dbReference type="EMBL" id="JAH14237.1"/>
    </source>
</evidence>
<reference evidence="1" key="1">
    <citation type="submission" date="2014-11" db="EMBL/GenBank/DDBJ databases">
        <authorList>
            <person name="Amaro Gonzalez C."/>
        </authorList>
    </citation>
    <scope>NUCLEOTIDE SEQUENCE</scope>
</reference>
<dbReference type="AlphaFoldDB" id="A0A0E9QCM2"/>
<accession>A0A0E9QCM2</accession>